<evidence type="ECO:0000313" key="2">
    <source>
        <dbReference type="Proteomes" id="UP001054945"/>
    </source>
</evidence>
<reference evidence="1 2" key="1">
    <citation type="submission" date="2021-06" db="EMBL/GenBank/DDBJ databases">
        <title>Caerostris extrusa draft genome.</title>
        <authorList>
            <person name="Kono N."/>
            <person name="Arakawa K."/>
        </authorList>
    </citation>
    <scope>NUCLEOTIDE SEQUENCE [LARGE SCALE GENOMIC DNA]</scope>
</reference>
<dbReference type="Proteomes" id="UP001054945">
    <property type="component" value="Unassembled WGS sequence"/>
</dbReference>
<proteinExistence type="predicted"/>
<protein>
    <submittedName>
        <fullName evidence="1">Uncharacterized protein</fullName>
    </submittedName>
</protein>
<sequence length="157" mass="18311">MSGTLRVMRYRMKTLITSNHHRVYPFRLLKHFENSDCASGIEDPAMAFFTAADTRALKTVEQPCTNNSVFMQHCPNLSFYNKLPPNCPRHSNYLTIYDSTDQYYKASMNMQSRQSAMQDLEIYRFQDTEYDAMGIVRKSDRREENTNFASDLNCTSI</sequence>
<dbReference type="AlphaFoldDB" id="A0AAV4XVN5"/>
<evidence type="ECO:0000313" key="1">
    <source>
        <dbReference type="EMBL" id="GIY99186.1"/>
    </source>
</evidence>
<organism evidence="1 2">
    <name type="scientific">Caerostris extrusa</name>
    <name type="common">Bark spider</name>
    <name type="synonym">Caerostris bankana</name>
    <dbReference type="NCBI Taxonomy" id="172846"/>
    <lineage>
        <taxon>Eukaryota</taxon>
        <taxon>Metazoa</taxon>
        <taxon>Ecdysozoa</taxon>
        <taxon>Arthropoda</taxon>
        <taxon>Chelicerata</taxon>
        <taxon>Arachnida</taxon>
        <taxon>Araneae</taxon>
        <taxon>Araneomorphae</taxon>
        <taxon>Entelegynae</taxon>
        <taxon>Araneoidea</taxon>
        <taxon>Araneidae</taxon>
        <taxon>Caerostris</taxon>
    </lineage>
</organism>
<comment type="caution">
    <text evidence="1">The sequence shown here is derived from an EMBL/GenBank/DDBJ whole genome shotgun (WGS) entry which is preliminary data.</text>
</comment>
<name>A0AAV4XVN5_CAEEX</name>
<gene>
    <name evidence="1" type="ORF">CEXT_5291</name>
</gene>
<keyword evidence="2" id="KW-1185">Reference proteome</keyword>
<dbReference type="EMBL" id="BPLR01001019">
    <property type="protein sequence ID" value="GIY99186.1"/>
    <property type="molecule type" value="Genomic_DNA"/>
</dbReference>
<accession>A0AAV4XVN5</accession>